<protein>
    <submittedName>
        <fullName evidence="1">Uncharacterized protein</fullName>
    </submittedName>
</protein>
<evidence type="ECO:0000313" key="2">
    <source>
        <dbReference type="Proteomes" id="UP001138768"/>
    </source>
</evidence>
<evidence type="ECO:0000313" key="1">
    <source>
        <dbReference type="EMBL" id="MBK1619569.1"/>
    </source>
</evidence>
<organism evidence="1 2">
    <name type="scientific">Lamprobacter modestohalophilus</name>
    <dbReference type="NCBI Taxonomy" id="1064514"/>
    <lineage>
        <taxon>Bacteria</taxon>
        <taxon>Pseudomonadati</taxon>
        <taxon>Pseudomonadota</taxon>
        <taxon>Gammaproteobacteria</taxon>
        <taxon>Chromatiales</taxon>
        <taxon>Chromatiaceae</taxon>
        <taxon>Lamprobacter</taxon>
    </lineage>
</organism>
<keyword evidence="2" id="KW-1185">Reference proteome</keyword>
<dbReference type="EMBL" id="NRRY01000023">
    <property type="protein sequence ID" value="MBK1619569.1"/>
    <property type="molecule type" value="Genomic_DNA"/>
</dbReference>
<dbReference type="RefSeq" id="WP_200245118.1">
    <property type="nucleotide sequence ID" value="NZ_NRRY01000023.1"/>
</dbReference>
<comment type="caution">
    <text evidence="1">The sequence shown here is derived from an EMBL/GenBank/DDBJ whole genome shotgun (WGS) entry which is preliminary data.</text>
</comment>
<proteinExistence type="predicted"/>
<dbReference type="AlphaFoldDB" id="A0A9X0W9U9"/>
<reference evidence="1 2" key="1">
    <citation type="journal article" date="2020" name="Microorganisms">
        <title>Osmotic Adaptation and Compatible Solute Biosynthesis of Phototrophic Bacteria as Revealed from Genome Analyses.</title>
        <authorList>
            <person name="Imhoff J.F."/>
            <person name="Rahn T."/>
            <person name="Kunzel S."/>
            <person name="Keller A."/>
            <person name="Neulinger S.C."/>
        </authorList>
    </citation>
    <scope>NUCLEOTIDE SEQUENCE [LARGE SCALE GENOMIC DNA]</scope>
    <source>
        <strain evidence="1 2">DSM 25653</strain>
    </source>
</reference>
<sequence length="139" mass="15862">MIDSMTAGEIANDWALACCETLERRDIEGHMNLISRRVKVYGLANLDVVDYHFWRQQVQEQFAAGLVTSLRYYLNAVKVDSDTQLRLTAIEYLTDKDGNEHESPLLITLSKEADGFWRATEEKILTKDEAQTAGLSRLH</sequence>
<dbReference type="Proteomes" id="UP001138768">
    <property type="component" value="Unassembled WGS sequence"/>
</dbReference>
<accession>A0A9X0W9U9</accession>
<gene>
    <name evidence="1" type="ORF">CKO42_14200</name>
</gene>
<name>A0A9X0W9U9_9GAMM</name>